<dbReference type="GO" id="GO:0003723">
    <property type="term" value="F:RNA binding"/>
    <property type="evidence" value="ECO:0007669"/>
    <property type="project" value="UniProtKB-UniRule"/>
</dbReference>
<feature type="domain" description="K Homology" evidence="4">
    <location>
        <begin position="328"/>
        <end position="398"/>
    </location>
</feature>
<evidence type="ECO:0000256" key="2">
    <source>
        <dbReference type="PROSITE-ProRule" id="PRU00117"/>
    </source>
</evidence>
<feature type="compositionally biased region" description="Basic and acidic residues" evidence="3">
    <location>
        <begin position="29"/>
        <end position="45"/>
    </location>
</feature>
<evidence type="ECO:0000256" key="3">
    <source>
        <dbReference type="SAM" id="MobiDB-lite"/>
    </source>
</evidence>
<dbReference type="Gene3D" id="3.30.310.210">
    <property type="match status" value="1"/>
</dbReference>
<dbReference type="PANTHER" id="PTHR10288">
    <property type="entry name" value="KH DOMAIN CONTAINING RNA BINDING PROTEIN"/>
    <property type="match status" value="1"/>
</dbReference>
<organism evidence="5">
    <name type="scientific">Araucaria cunninghamii</name>
    <name type="common">Hoop pine</name>
    <name type="synonym">Moreton Bay pine</name>
    <dbReference type="NCBI Taxonomy" id="56994"/>
    <lineage>
        <taxon>Eukaryota</taxon>
        <taxon>Viridiplantae</taxon>
        <taxon>Streptophyta</taxon>
        <taxon>Embryophyta</taxon>
        <taxon>Tracheophyta</taxon>
        <taxon>Spermatophyta</taxon>
        <taxon>Pinopsida</taxon>
        <taxon>Pinidae</taxon>
        <taxon>Conifers II</taxon>
        <taxon>Araucariales</taxon>
        <taxon>Araucariaceae</taxon>
        <taxon>Araucaria</taxon>
    </lineage>
</organism>
<dbReference type="CDD" id="cd22459">
    <property type="entry name" value="KH-I_PEPPER_rpt1_like"/>
    <property type="match status" value="1"/>
</dbReference>
<dbReference type="CDD" id="cd22461">
    <property type="entry name" value="KH-I_PEPPER_like_rpt3"/>
    <property type="match status" value="1"/>
</dbReference>
<evidence type="ECO:0000256" key="1">
    <source>
        <dbReference type="ARBA" id="ARBA00022737"/>
    </source>
</evidence>
<feature type="domain" description="K Homology" evidence="4">
    <location>
        <begin position="141"/>
        <end position="216"/>
    </location>
</feature>
<dbReference type="AlphaFoldDB" id="A0A0D6QW69"/>
<dbReference type="Pfam" id="PF00013">
    <property type="entry name" value="KH_1"/>
    <property type="match status" value="3"/>
</dbReference>
<dbReference type="CDD" id="cd22460">
    <property type="entry name" value="KH-I_PEPPER_rpt2_like"/>
    <property type="match status" value="1"/>
</dbReference>
<evidence type="ECO:0000313" key="5">
    <source>
        <dbReference type="EMBL" id="JAG94794.1"/>
    </source>
</evidence>
<dbReference type="SUPFAM" id="SSF54791">
    <property type="entry name" value="Eukaryotic type KH-domain (KH-domain type I)"/>
    <property type="match status" value="3"/>
</dbReference>
<dbReference type="Gene3D" id="3.30.1370.10">
    <property type="entry name" value="K Homology domain, type 1"/>
    <property type="match status" value="1"/>
</dbReference>
<name>A0A0D6QW69_ARACU</name>
<dbReference type="InterPro" id="IPR004087">
    <property type="entry name" value="KH_dom"/>
</dbReference>
<protein>
    <recommendedName>
        <fullName evidence="4">K Homology domain-containing protein</fullName>
    </recommendedName>
</protein>
<feature type="domain" description="K Homology" evidence="4">
    <location>
        <begin position="50"/>
        <end position="123"/>
    </location>
</feature>
<dbReference type="SMART" id="SM00322">
    <property type="entry name" value="KH"/>
    <property type="match status" value="3"/>
</dbReference>
<keyword evidence="2" id="KW-0694">RNA-binding</keyword>
<feature type="region of interest" description="Disordered" evidence="3">
    <location>
        <begin position="1"/>
        <end position="45"/>
    </location>
</feature>
<reference evidence="5" key="1">
    <citation type="submission" date="2015-03" db="EMBL/GenBank/DDBJ databases">
        <title>A transcriptome of Araucaria cunninghamii, an australian fine timber species.</title>
        <authorList>
            <person name="Jing Yi C.J.Y."/>
            <person name="Yin San L.Y.S."/>
            <person name="Abdul Karim S.S."/>
            <person name="Wan Azmi N.N."/>
            <person name="Hercus R.R."/>
            <person name="Croft L.L."/>
        </authorList>
    </citation>
    <scope>NUCLEOTIDE SEQUENCE</scope>
    <source>
        <strain evidence="5">MI0301</strain>
        <tissue evidence="5">Leaf</tissue>
    </source>
</reference>
<dbReference type="PROSITE" id="PS50084">
    <property type="entry name" value="KH_TYPE_1"/>
    <property type="match status" value="3"/>
</dbReference>
<dbReference type="InterPro" id="IPR036612">
    <property type="entry name" value="KH_dom_type_1_sf"/>
</dbReference>
<accession>A0A0D6QW69</accession>
<dbReference type="EMBL" id="GCKF01042462">
    <property type="protein sequence ID" value="JAG94794.1"/>
    <property type="molecule type" value="Transcribed_RNA"/>
</dbReference>
<keyword evidence="1" id="KW-0677">Repeat</keyword>
<sequence length="453" mass="48514">MAAREGENGPGHNSVEEGSAGEKLGGNKRGREVEQPEVAPVDKKWPGWPGETVFRLIVPVQKTGSIIGRKGELIKKMCEETRARIKILEGVEGATDRVVLITGREEPDAPISPAMDGILRVHKRVVGIEGDGTNDTMSGFGMTLTRLLVPSKQAGSLIGKQGSEIKSIQETSGANVRVVPSDDLSFCALAEDRILEIQGEAPKVQKALEMVVGQLRKFLVDRTILPLFEKNPHKANGSQDLSHLTLGKWGKILAPPFPGLSPPLPSASQSGSRKNFTSTPKLDSFYPLRDTYIEPQSHQSVISLYGKDPGAVGLRSSLPPPAPAPVITQVIQKLQIPLSYADDVIGLEGTNIGYMRRASGATITIQETRNVPNEITIEIKGSTTQVQAAQQFIQNSMAGGHKNIPHSNAHVGYGSYGPKSSSLYSSPSLSSCPMTSSPPIGCFGSSYGSRYGY</sequence>
<proteinExistence type="predicted"/>
<evidence type="ECO:0000259" key="4">
    <source>
        <dbReference type="SMART" id="SM00322"/>
    </source>
</evidence>
<dbReference type="InterPro" id="IPR004088">
    <property type="entry name" value="KH_dom_type_1"/>
</dbReference>